<reference evidence="6" key="1">
    <citation type="journal article" date="2019" name="Int. J. Syst. Evol. Microbiol.">
        <title>The Global Catalogue of Microorganisms (GCM) 10K type strain sequencing project: providing services to taxonomists for standard genome sequencing and annotation.</title>
        <authorList>
            <consortium name="The Broad Institute Genomics Platform"/>
            <consortium name="The Broad Institute Genome Sequencing Center for Infectious Disease"/>
            <person name="Wu L."/>
            <person name="Ma J."/>
        </authorList>
    </citation>
    <scope>NUCLEOTIDE SEQUENCE [LARGE SCALE GENOMIC DNA]</scope>
    <source>
        <strain evidence="6">JCM 18541</strain>
    </source>
</reference>
<evidence type="ECO:0000256" key="1">
    <source>
        <dbReference type="ARBA" id="ARBA00006964"/>
    </source>
</evidence>
<evidence type="ECO:0000313" key="5">
    <source>
        <dbReference type="EMBL" id="GAA4792411.1"/>
    </source>
</evidence>
<dbReference type="PANTHER" id="PTHR13799">
    <property type="entry name" value="NGG1 INTERACTING FACTOR 3"/>
    <property type="match status" value="1"/>
</dbReference>
<dbReference type="PANTHER" id="PTHR13799:SF14">
    <property type="entry name" value="GTP CYCLOHYDROLASE 1 TYPE 2 HOMOLOG"/>
    <property type="match status" value="1"/>
</dbReference>
<comment type="subunit">
    <text evidence="2">Homohexamer.</text>
</comment>
<dbReference type="Pfam" id="PF01784">
    <property type="entry name" value="DUF34_NIF3"/>
    <property type="match status" value="1"/>
</dbReference>
<evidence type="ECO:0000256" key="4">
    <source>
        <dbReference type="ARBA" id="ARBA00022723"/>
    </source>
</evidence>
<dbReference type="EMBL" id="BAABKP010000001">
    <property type="protein sequence ID" value="GAA4792411.1"/>
    <property type="molecule type" value="Genomic_DNA"/>
</dbReference>
<keyword evidence="6" id="KW-1185">Reference proteome</keyword>
<dbReference type="RefSeq" id="WP_345445046.1">
    <property type="nucleotide sequence ID" value="NZ_BAABKP010000001.1"/>
</dbReference>
<name>A0ABP9B9M9_9MICC</name>
<evidence type="ECO:0000256" key="3">
    <source>
        <dbReference type="ARBA" id="ARBA00022112"/>
    </source>
</evidence>
<evidence type="ECO:0000313" key="6">
    <source>
        <dbReference type="Proteomes" id="UP001500187"/>
    </source>
</evidence>
<sequence>MTDTKIPTLHDVVTAFHEIFPPALAENWDASGLVLGRKDAPVLTVGFAVDATVKTAAEAAERGAGLLITHHPLLLRGASFLPDTDYKGEITHTLIEAHCGLLAAHTNVDSAPHGTNDAFMDMLGISERQVLADDQSVEVNGSQVQVGIGRVGRLPLPMTLKELAEKIADFLPATAAGLRVAGRADTQVQKVALCTGAGDSLFKEALKSGADVYITADLRHHPASELRENALIAGGPALIDCSHFASEWLWMDGAAQLLTERLADRGFTISTYISDLNTDPWDFTVSTGKMSGSASTR</sequence>
<comment type="caution">
    <text evidence="5">The sequence shown here is derived from an EMBL/GenBank/DDBJ whole genome shotgun (WGS) entry which is preliminary data.</text>
</comment>
<gene>
    <name evidence="5" type="ORF">GCM10023352_08640</name>
</gene>
<organism evidence="5 6">
    <name type="scientific">Rothia endophytica</name>
    <dbReference type="NCBI Taxonomy" id="1324766"/>
    <lineage>
        <taxon>Bacteria</taxon>
        <taxon>Bacillati</taxon>
        <taxon>Actinomycetota</taxon>
        <taxon>Actinomycetes</taxon>
        <taxon>Micrococcales</taxon>
        <taxon>Micrococcaceae</taxon>
        <taxon>Rothia</taxon>
    </lineage>
</organism>
<keyword evidence="4" id="KW-0479">Metal-binding</keyword>
<evidence type="ECO:0000256" key="2">
    <source>
        <dbReference type="ARBA" id="ARBA00011643"/>
    </source>
</evidence>
<accession>A0ABP9B9M9</accession>
<protein>
    <recommendedName>
        <fullName evidence="3">GTP cyclohydrolase 1 type 2 homolog</fullName>
    </recommendedName>
</protein>
<dbReference type="InterPro" id="IPR002678">
    <property type="entry name" value="DUF34/NIF3"/>
</dbReference>
<dbReference type="Gene3D" id="3.40.1390.30">
    <property type="entry name" value="NIF3 (NGG1p interacting factor 3)-like"/>
    <property type="match status" value="2"/>
</dbReference>
<proteinExistence type="inferred from homology"/>
<dbReference type="InterPro" id="IPR036069">
    <property type="entry name" value="DUF34/NIF3_sf"/>
</dbReference>
<dbReference type="Proteomes" id="UP001500187">
    <property type="component" value="Unassembled WGS sequence"/>
</dbReference>
<comment type="similarity">
    <text evidence="1">Belongs to the GTP cyclohydrolase I type 2/NIF3 family.</text>
</comment>
<dbReference type="NCBIfam" id="TIGR00486">
    <property type="entry name" value="YbgI_SA1388"/>
    <property type="match status" value="1"/>
</dbReference>
<dbReference type="SUPFAM" id="SSF102705">
    <property type="entry name" value="NIF3 (NGG1p interacting factor 3)-like"/>
    <property type="match status" value="1"/>
</dbReference>